<dbReference type="InterPro" id="IPR015262">
    <property type="entry name" value="tRNA_Ile_lys_synt_subst-bd"/>
</dbReference>
<protein>
    <recommendedName>
        <fullName evidence="7">tRNA(Ile)-lysidine synthase</fullName>
        <ecNumber evidence="7">6.3.4.19</ecNumber>
    </recommendedName>
    <alternativeName>
        <fullName evidence="7">tRNA(Ile)-2-lysyl-cytidine synthase</fullName>
    </alternativeName>
    <alternativeName>
        <fullName evidence="7">tRNA(Ile)-lysidine synthetase</fullName>
    </alternativeName>
</protein>
<evidence type="ECO:0000313" key="10">
    <source>
        <dbReference type="EMBL" id="MDR5712294.1"/>
    </source>
</evidence>
<dbReference type="NCBIfam" id="TIGR02432">
    <property type="entry name" value="lysidine_TilS_N"/>
    <property type="match status" value="1"/>
</dbReference>
<organism evidence="10 11">
    <name type="scientific">Nesterenkonia flava</name>
    <dbReference type="NCBI Taxonomy" id="469799"/>
    <lineage>
        <taxon>Bacteria</taxon>
        <taxon>Bacillati</taxon>
        <taxon>Actinomycetota</taxon>
        <taxon>Actinomycetes</taxon>
        <taxon>Micrococcales</taxon>
        <taxon>Micrococcaceae</taxon>
        <taxon>Nesterenkonia</taxon>
    </lineage>
</organism>
<evidence type="ECO:0000256" key="1">
    <source>
        <dbReference type="ARBA" id="ARBA00022490"/>
    </source>
</evidence>
<feature type="domain" description="tRNA(Ile)-lysidine synthase substrate-binding" evidence="9">
    <location>
        <begin position="260"/>
        <end position="318"/>
    </location>
</feature>
<dbReference type="Gene3D" id="3.40.50.620">
    <property type="entry name" value="HUPs"/>
    <property type="match status" value="1"/>
</dbReference>
<dbReference type="InterPro" id="IPR014729">
    <property type="entry name" value="Rossmann-like_a/b/a_fold"/>
</dbReference>
<evidence type="ECO:0000256" key="3">
    <source>
        <dbReference type="ARBA" id="ARBA00022694"/>
    </source>
</evidence>
<evidence type="ECO:0000256" key="5">
    <source>
        <dbReference type="ARBA" id="ARBA00022840"/>
    </source>
</evidence>
<dbReference type="CDD" id="cd01992">
    <property type="entry name" value="TilS_N"/>
    <property type="match status" value="1"/>
</dbReference>
<dbReference type="Proteomes" id="UP001260872">
    <property type="component" value="Unassembled WGS sequence"/>
</dbReference>
<dbReference type="InterPro" id="IPR012094">
    <property type="entry name" value="tRNA_Ile_lys_synt"/>
</dbReference>
<gene>
    <name evidence="7 10" type="primary">tilS</name>
    <name evidence="10" type="ORF">RH857_09145</name>
</gene>
<dbReference type="PANTHER" id="PTHR43033:SF1">
    <property type="entry name" value="TRNA(ILE)-LYSIDINE SYNTHASE-RELATED"/>
    <property type="match status" value="1"/>
</dbReference>
<dbReference type="SUPFAM" id="SSF82829">
    <property type="entry name" value="MesJ substrate recognition domain-like"/>
    <property type="match status" value="1"/>
</dbReference>
<dbReference type="EC" id="6.3.4.19" evidence="7"/>
<keyword evidence="5 7" id="KW-0067">ATP-binding</keyword>
<comment type="function">
    <text evidence="7">Ligates lysine onto the cytidine present at position 34 of the AUA codon-specific tRNA(Ile) that contains the anticodon CAU, in an ATP-dependent manner. Cytidine is converted to lysidine, thus changing the amino acid specificity of the tRNA from methionine to isoleucine.</text>
</comment>
<feature type="binding site" evidence="7">
    <location>
        <begin position="29"/>
        <end position="34"/>
    </location>
    <ligand>
        <name>ATP</name>
        <dbReference type="ChEBI" id="CHEBI:30616"/>
    </ligand>
</feature>
<sequence>MAAPAALHAARRAVGQVLDPEGLTLVACSGGADSLALAAAAAWCQQREAAEATGARVGAVVVDHHLHPRSVEVSGRAVQQLKGLGLDPVRIVPASVDPDSPDGPEAAARTGRYRAFAQAMKDLGANRVLLAHTKDDQAEQVLLGLARGSGTRSLAGIPPRRGPYHRPLLGLSRRDTEAICAHHGLTPWDDPANRDPRFLRSRIRTRILPFLEEELAPGIRDSLVRTAAVAADDAAYLEDVAQRRFSALLEDSREDGALQLRLDPLREEPPAIRRRVIGRAVVALGAPPPSFERLCAAERLVTGSASAGPVQMEGHVSVFRGARGSAEYGKLVIVPATPSL</sequence>
<evidence type="ECO:0000256" key="4">
    <source>
        <dbReference type="ARBA" id="ARBA00022741"/>
    </source>
</evidence>
<dbReference type="Gene3D" id="1.20.59.20">
    <property type="match status" value="1"/>
</dbReference>
<name>A0ABU1FUF2_9MICC</name>
<evidence type="ECO:0000256" key="6">
    <source>
        <dbReference type="ARBA" id="ARBA00048539"/>
    </source>
</evidence>
<reference evidence="11" key="1">
    <citation type="submission" date="2023-07" db="EMBL/GenBank/DDBJ databases">
        <title>Description of three actinobacteria isolated from air of manufacturing shop in a pharmaceutical factory.</title>
        <authorList>
            <person name="Zhang D.-F."/>
        </authorList>
    </citation>
    <scope>NUCLEOTIDE SEQUENCE [LARGE SCALE GENOMIC DNA]</scope>
    <source>
        <strain evidence="11">CCTCC AB 207010</strain>
    </source>
</reference>
<dbReference type="GO" id="GO:0032267">
    <property type="term" value="F:tRNA(Ile)-lysidine synthase activity"/>
    <property type="evidence" value="ECO:0007669"/>
    <property type="project" value="UniProtKB-EC"/>
</dbReference>
<proteinExistence type="inferred from homology"/>
<evidence type="ECO:0000313" key="11">
    <source>
        <dbReference type="Proteomes" id="UP001260872"/>
    </source>
</evidence>
<dbReference type="HAMAP" id="MF_01161">
    <property type="entry name" value="tRNA_Ile_lys_synt"/>
    <property type="match status" value="1"/>
</dbReference>
<keyword evidence="2 7" id="KW-0436">Ligase</keyword>
<accession>A0ABU1FUF2</accession>
<dbReference type="RefSeq" id="WP_310537673.1">
    <property type="nucleotide sequence ID" value="NZ_BAAAOC010000085.1"/>
</dbReference>
<dbReference type="InterPro" id="IPR012795">
    <property type="entry name" value="tRNA_Ile_lys_synt_N"/>
</dbReference>
<dbReference type="SUPFAM" id="SSF52402">
    <property type="entry name" value="Adenine nucleotide alpha hydrolases-like"/>
    <property type="match status" value="1"/>
</dbReference>
<comment type="domain">
    <text evidence="7">The N-terminal region contains the highly conserved SGGXDS motif, predicted to be a P-loop motif involved in ATP binding.</text>
</comment>
<evidence type="ECO:0000259" key="9">
    <source>
        <dbReference type="Pfam" id="PF09179"/>
    </source>
</evidence>
<evidence type="ECO:0000259" key="8">
    <source>
        <dbReference type="Pfam" id="PF01171"/>
    </source>
</evidence>
<dbReference type="InterPro" id="IPR011063">
    <property type="entry name" value="TilS/TtcA_N"/>
</dbReference>
<comment type="catalytic activity">
    <reaction evidence="6 7">
        <text>cytidine(34) in tRNA(Ile2) + L-lysine + ATP = lysidine(34) in tRNA(Ile2) + AMP + diphosphate + H(+)</text>
        <dbReference type="Rhea" id="RHEA:43744"/>
        <dbReference type="Rhea" id="RHEA-COMP:10625"/>
        <dbReference type="Rhea" id="RHEA-COMP:10670"/>
        <dbReference type="ChEBI" id="CHEBI:15378"/>
        <dbReference type="ChEBI" id="CHEBI:30616"/>
        <dbReference type="ChEBI" id="CHEBI:32551"/>
        <dbReference type="ChEBI" id="CHEBI:33019"/>
        <dbReference type="ChEBI" id="CHEBI:82748"/>
        <dbReference type="ChEBI" id="CHEBI:83665"/>
        <dbReference type="ChEBI" id="CHEBI:456215"/>
        <dbReference type="EC" id="6.3.4.19"/>
    </reaction>
</comment>
<keyword evidence="3 7" id="KW-0819">tRNA processing</keyword>
<dbReference type="Pfam" id="PF09179">
    <property type="entry name" value="TilS"/>
    <property type="match status" value="1"/>
</dbReference>
<dbReference type="EMBL" id="JAVKGT010000022">
    <property type="protein sequence ID" value="MDR5712294.1"/>
    <property type="molecule type" value="Genomic_DNA"/>
</dbReference>
<keyword evidence="4 7" id="KW-0547">Nucleotide-binding</keyword>
<keyword evidence="11" id="KW-1185">Reference proteome</keyword>
<keyword evidence="1 7" id="KW-0963">Cytoplasm</keyword>
<dbReference type="Pfam" id="PF01171">
    <property type="entry name" value="ATP_bind_3"/>
    <property type="match status" value="1"/>
</dbReference>
<evidence type="ECO:0000256" key="7">
    <source>
        <dbReference type="HAMAP-Rule" id="MF_01161"/>
    </source>
</evidence>
<comment type="similarity">
    <text evidence="7">Belongs to the tRNA(Ile)-lysidine synthase family.</text>
</comment>
<feature type="domain" description="tRNA(Ile)-lysidine/2-thiocytidine synthase N-terminal" evidence="8">
    <location>
        <begin position="24"/>
        <end position="205"/>
    </location>
</feature>
<comment type="subcellular location">
    <subcellularLocation>
        <location evidence="7">Cytoplasm</location>
    </subcellularLocation>
</comment>
<comment type="caution">
    <text evidence="10">The sequence shown here is derived from an EMBL/GenBank/DDBJ whole genome shotgun (WGS) entry which is preliminary data.</text>
</comment>
<evidence type="ECO:0000256" key="2">
    <source>
        <dbReference type="ARBA" id="ARBA00022598"/>
    </source>
</evidence>
<dbReference type="PANTHER" id="PTHR43033">
    <property type="entry name" value="TRNA(ILE)-LYSIDINE SYNTHASE-RELATED"/>
    <property type="match status" value="1"/>
</dbReference>